<protein>
    <submittedName>
        <fullName evidence="2">Uncharacterized protein</fullName>
    </submittedName>
</protein>
<proteinExistence type="predicted"/>
<dbReference type="KEGG" id="psoj:PHYSODRAFT_510838"/>
<evidence type="ECO:0000256" key="1">
    <source>
        <dbReference type="SAM" id="MobiDB-lite"/>
    </source>
</evidence>
<organism evidence="2 3">
    <name type="scientific">Phytophthora sojae (strain P6497)</name>
    <name type="common">Soybean stem and root rot agent</name>
    <name type="synonym">Phytophthora megasperma f. sp. glycines</name>
    <dbReference type="NCBI Taxonomy" id="1094619"/>
    <lineage>
        <taxon>Eukaryota</taxon>
        <taxon>Sar</taxon>
        <taxon>Stramenopiles</taxon>
        <taxon>Oomycota</taxon>
        <taxon>Peronosporomycetes</taxon>
        <taxon>Peronosporales</taxon>
        <taxon>Peronosporaceae</taxon>
        <taxon>Phytophthora</taxon>
    </lineage>
</organism>
<sequence length="480" mass="51147">MEFALREATSGSKRDREGSALSSSHGEVSAPTHSGPRLTAHAENSSTAGVTLEEDSDDDDPIIPSSKRRRKSRPTDTKPAAKSKASNAKERVPAAEPSSLPAVVDLTLDLSAVPRSSLGESSAVRPSSPHPSDASTSSMPGSPTRSPEASVASPEHTQEAEGSDAEQELVVLDYDSPYKASVVIQPRKDGRPVRPASTVASLQSKVTVESEKAPDDAVLGLQKASVLPPAEIDLTGADTDQQSGSRVVQGSSKGKSKLTAVPSGKPKQRMKVSAKVTKTQLNQLPKASAAAPKTGLVPVPESKALSRPDQAAVATKRAQASDHVIPETLSLEGTLLSAPFASPGAELCWKKILETRSGPPVPNSTLIECSVDGIKAFADWTNPNHPHQEFLAQLPEWPCLFDASDYMPDVVISIRASVEELAVKLWRQFCSRAFGATENSDLGFALYERDHWIAPAAVDRWLRRLGRKLGKTHPVYCCQD</sequence>
<evidence type="ECO:0000313" key="2">
    <source>
        <dbReference type="EMBL" id="EGZ13321.1"/>
    </source>
</evidence>
<dbReference type="EMBL" id="JH159156">
    <property type="protein sequence ID" value="EGZ13321.1"/>
    <property type="molecule type" value="Genomic_DNA"/>
</dbReference>
<reference evidence="2 3" key="1">
    <citation type="journal article" date="2006" name="Science">
        <title>Phytophthora genome sequences uncover evolutionary origins and mechanisms of pathogenesis.</title>
        <authorList>
            <person name="Tyler B.M."/>
            <person name="Tripathy S."/>
            <person name="Zhang X."/>
            <person name="Dehal P."/>
            <person name="Jiang R.H."/>
            <person name="Aerts A."/>
            <person name="Arredondo F.D."/>
            <person name="Baxter L."/>
            <person name="Bensasson D."/>
            <person name="Beynon J.L."/>
            <person name="Chapman J."/>
            <person name="Damasceno C.M."/>
            <person name="Dorrance A.E."/>
            <person name="Dou D."/>
            <person name="Dickerman A.W."/>
            <person name="Dubchak I.L."/>
            <person name="Garbelotto M."/>
            <person name="Gijzen M."/>
            <person name="Gordon S.G."/>
            <person name="Govers F."/>
            <person name="Grunwald N.J."/>
            <person name="Huang W."/>
            <person name="Ivors K.L."/>
            <person name="Jones R.W."/>
            <person name="Kamoun S."/>
            <person name="Krampis K."/>
            <person name="Lamour K.H."/>
            <person name="Lee M.K."/>
            <person name="McDonald W.H."/>
            <person name="Medina M."/>
            <person name="Meijer H.J."/>
            <person name="Nordberg E.K."/>
            <person name="Maclean D.J."/>
            <person name="Ospina-Giraldo M.D."/>
            <person name="Morris P.F."/>
            <person name="Phuntumart V."/>
            <person name="Putnam N.H."/>
            <person name="Rash S."/>
            <person name="Rose J.K."/>
            <person name="Sakihama Y."/>
            <person name="Salamov A.A."/>
            <person name="Savidor A."/>
            <person name="Scheuring C.F."/>
            <person name="Smith B.M."/>
            <person name="Sobral B.W."/>
            <person name="Terry A."/>
            <person name="Torto-Alalibo T.A."/>
            <person name="Win J."/>
            <person name="Xu Z."/>
            <person name="Zhang H."/>
            <person name="Grigoriev I.V."/>
            <person name="Rokhsar D.S."/>
            <person name="Boore J.L."/>
        </authorList>
    </citation>
    <scope>NUCLEOTIDE SEQUENCE [LARGE SCALE GENOMIC DNA]</scope>
    <source>
        <strain evidence="2 3">P6497</strain>
    </source>
</reference>
<dbReference type="AlphaFoldDB" id="G4ZU47"/>
<accession>G4ZU47</accession>
<feature type="compositionally biased region" description="Low complexity" evidence="1">
    <location>
        <begin position="241"/>
        <end position="253"/>
    </location>
</feature>
<feature type="region of interest" description="Disordered" evidence="1">
    <location>
        <begin position="182"/>
        <end position="201"/>
    </location>
</feature>
<feature type="region of interest" description="Disordered" evidence="1">
    <location>
        <begin position="116"/>
        <end position="172"/>
    </location>
</feature>
<feature type="compositionally biased region" description="Acidic residues" evidence="1">
    <location>
        <begin position="52"/>
        <end position="61"/>
    </location>
</feature>
<keyword evidence="3" id="KW-1185">Reference proteome</keyword>
<dbReference type="InParanoid" id="G4ZU47"/>
<dbReference type="Proteomes" id="UP000002640">
    <property type="component" value="Unassembled WGS sequence"/>
</dbReference>
<dbReference type="OMA" id="ALYERDH"/>
<feature type="compositionally biased region" description="Low complexity" evidence="1">
    <location>
        <begin position="126"/>
        <end position="138"/>
    </location>
</feature>
<name>G4ZU47_PHYSP</name>
<dbReference type="GeneID" id="20659169"/>
<feature type="region of interest" description="Disordered" evidence="1">
    <location>
        <begin position="1"/>
        <end position="102"/>
    </location>
</feature>
<feature type="region of interest" description="Disordered" evidence="1">
    <location>
        <begin position="234"/>
        <end position="268"/>
    </location>
</feature>
<evidence type="ECO:0000313" key="3">
    <source>
        <dbReference type="Proteomes" id="UP000002640"/>
    </source>
</evidence>
<gene>
    <name evidence="2" type="ORF">PHYSODRAFT_510838</name>
</gene>
<dbReference type="RefSeq" id="XP_009530750.1">
    <property type="nucleotide sequence ID" value="XM_009532455.1"/>
</dbReference>